<protein>
    <submittedName>
        <fullName evidence="4">Putative deoxyribonuclease RhsA</fullName>
        <ecNumber evidence="4">3.1.-.-</ecNumber>
    </submittedName>
</protein>
<dbReference type="Pfam" id="PF05593">
    <property type="entry name" value="RHS_repeat"/>
    <property type="match status" value="1"/>
</dbReference>
<dbReference type="AlphaFoldDB" id="A0A5E7G1A2"/>
<evidence type="ECO:0000256" key="1">
    <source>
        <dbReference type="ARBA" id="ARBA00022737"/>
    </source>
</evidence>
<proteinExistence type="predicted"/>
<reference evidence="4 5" key="1">
    <citation type="submission" date="2019-09" db="EMBL/GenBank/DDBJ databases">
        <authorList>
            <person name="Chandra G."/>
            <person name="Truman W A."/>
        </authorList>
    </citation>
    <scope>NUCLEOTIDE SEQUENCE [LARGE SCALE GENOMIC DNA]</scope>
    <source>
        <strain evidence="4">PS833</strain>
    </source>
</reference>
<feature type="domain" description="Type VII secretion system protein EssD-like" evidence="2">
    <location>
        <begin position="532"/>
        <end position="602"/>
    </location>
</feature>
<dbReference type="NCBIfam" id="TIGR03696">
    <property type="entry name" value="Rhs_assc_core"/>
    <property type="match status" value="1"/>
</dbReference>
<keyword evidence="1" id="KW-0677">Repeat</keyword>
<dbReference type="PRINTS" id="PR00394">
    <property type="entry name" value="RHSPROTEIN"/>
</dbReference>
<evidence type="ECO:0000259" key="3">
    <source>
        <dbReference type="Pfam" id="PF25023"/>
    </source>
</evidence>
<dbReference type="PANTHER" id="PTHR32305:SF15">
    <property type="entry name" value="PROTEIN RHSA-RELATED"/>
    <property type="match status" value="1"/>
</dbReference>
<dbReference type="InterPro" id="IPR056823">
    <property type="entry name" value="TEN-like_YD-shell"/>
</dbReference>
<dbReference type="NCBIfam" id="TIGR01643">
    <property type="entry name" value="YD_repeat_2x"/>
    <property type="match status" value="3"/>
</dbReference>
<evidence type="ECO:0000313" key="5">
    <source>
        <dbReference type="Proteomes" id="UP000409037"/>
    </source>
</evidence>
<dbReference type="Proteomes" id="UP000409037">
    <property type="component" value="Unassembled WGS sequence"/>
</dbReference>
<dbReference type="InterPro" id="IPR031325">
    <property type="entry name" value="RHS_repeat"/>
</dbReference>
<accession>A0A5E7G1A2</accession>
<keyword evidence="4" id="KW-0378">Hydrolase</keyword>
<dbReference type="Pfam" id="PF25023">
    <property type="entry name" value="TEN_YD-shell"/>
    <property type="match status" value="1"/>
</dbReference>
<dbReference type="EC" id="3.1.-.-" evidence="4"/>
<sequence length="620" mass="69896">MDEIGYGERGERPQRHTEFERDAIGRLLAKLTADARQDYTYDDADRLLTIERLPTADGKKLGVSAEALDFAYDLLGRLIKESTPQGTLSYDYDPLSNLTTLTLPTGQHLNHLYYGSGHLHQLNLDGQLISDMERDDLHREVLRTQGHLTSCYGYDAMGRKAWQFASTLPAEKLSQLHNPGIQPGLLVEHVYNPIHRRHQYDPAGELTRTLDKLRGEIKYAYEANGQLHSRDTGKLVDSEEFRYDAAANRLNFNTSQFDHVKDNRIKQWRDQEYTYDAWGNLVEKRSGLSRLQTFSYDGENRLVKAETLVNGKLESSGAYRYDSLGRRVAKVSAVNGVTEQKHFLWQGLRLLREETPGQSSLYLYEPGSYAPLARVDQVEGGEQQLYYFHTDQIGTPLEMTDREGRIVWQATYKAWGSIEALAVNEVEQNLRFQGQYFDDETGLHYNTFRYYDPGVGRFVTQDPIGLLGGGNLYEYAPNTNGWIDPLGWCVTTIVTRGAAGQPLRATATITAKDLGTGTTTNNSSRAWARLLGKSDDDAGHIIGKLLGGSGGKNGVFPQLSKINRGQFREFEKGLSQYIKANGSVDVDIVFKYAEGASRPDRIIYNVLQNGERVIQGRFFN</sequence>
<gene>
    <name evidence="4" type="primary">rhsA</name>
    <name evidence="4" type="ORF">PS833_06673</name>
</gene>
<dbReference type="InterPro" id="IPR006530">
    <property type="entry name" value="YD"/>
</dbReference>
<dbReference type="InterPro" id="IPR050708">
    <property type="entry name" value="T6SS_VgrG/RHS"/>
</dbReference>
<feature type="domain" description="Teneurin-like YD-shell" evidence="3">
    <location>
        <begin position="211"/>
        <end position="462"/>
    </location>
</feature>
<dbReference type="Gene3D" id="2.180.10.10">
    <property type="entry name" value="RHS repeat-associated core"/>
    <property type="match status" value="1"/>
</dbReference>
<dbReference type="PANTHER" id="PTHR32305">
    <property type="match status" value="1"/>
</dbReference>
<dbReference type="Pfam" id="PF13930">
    <property type="entry name" value="Endonuclea_NS_2"/>
    <property type="match status" value="1"/>
</dbReference>
<evidence type="ECO:0000259" key="2">
    <source>
        <dbReference type="Pfam" id="PF13930"/>
    </source>
</evidence>
<dbReference type="InterPro" id="IPR044927">
    <property type="entry name" value="Endonuclea_NS_2"/>
</dbReference>
<dbReference type="EMBL" id="CABVHU010000044">
    <property type="protein sequence ID" value="VVO45365.1"/>
    <property type="molecule type" value="Genomic_DNA"/>
</dbReference>
<dbReference type="GO" id="GO:0016787">
    <property type="term" value="F:hydrolase activity"/>
    <property type="evidence" value="ECO:0007669"/>
    <property type="project" value="UniProtKB-KW"/>
</dbReference>
<name>A0A5E7G1A2_PSEFL</name>
<evidence type="ECO:0000313" key="4">
    <source>
        <dbReference type="EMBL" id="VVO45365.1"/>
    </source>
</evidence>
<organism evidence="4 5">
    <name type="scientific">Pseudomonas fluorescens</name>
    <dbReference type="NCBI Taxonomy" id="294"/>
    <lineage>
        <taxon>Bacteria</taxon>
        <taxon>Pseudomonadati</taxon>
        <taxon>Pseudomonadota</taxon>
        <taxon>Gammaproteobacteria</taxon>
        <taxon>Pseudomonadales</taxon>
        <taxon>Pseudomonadaceae</taxon>
        <taxon>Pseudomonas</taxon>
    </lineage>
</organism>
<dbReference type="InterPro" id="IPR022385">
    <property type="entry name" value="Rhs_assc_core"/>
</dbReference>